<feature type="region of interest" description="Disordered" evidence="1">
    <location>
        <begin position="115"/>
        <end position="146"/>
    </location>
</feature>
<dbReference type="EMBL" id="AVOT02059356">
    <property type="protein sequence ID" value="MBW0553026.1"/>
    <property type="molecule type" value="Genomic_DNA"/>
</dbReference>
<gene>
    <name evidence="2" type="ORF">O181_092741</name>
</gene>
<reference evidence="2" key="1">
    <citation type="submission" date="2021-03" db="EMBL/GenBank/DDBJ databases">
        <title>Draft genome sequence of rust myrtle Austropuccinia psidii MF-1, a brazilian biotype.</title>
        <authorList>
            <person name="Quecine M.C."/>
            <person name="Pachon D.M.R."/>
            <person name="Bonatelli M.L."/>
            <person name="Correr F.H."/>
            <person name="Franceschini L.M."/>
            <person name="Leite T.F."/>
            <person name="Margarido G.R.A."/>
            <person name="Almeida C.A."/>
            <person name="Ferrarezi J.A."/>
            <person name="Labate C.A."/>
        </authorList>
    </citation>
    <scope>NUCLEOTIDE SEQUENCE</scope>
    <source>
        <strain evidence="2">MF-1</strain>
    </source>
</reference>
<dbReference type="AlphaFoldDB" id="A0A9Q3PAX0"/>
<proteinExistence type="predicted"/>
<name>A0A9Q3PAX0_9BASI</name>
<keyword evidence="3" id="KW-1185">Reference proteome</keyword>
<evidence type="ECO:0000313" key="3">
    <source>
        <dbReference type="Proteomes" id="UP000765509"/>
    </source>
</evidence>
<evidence type="ECO:0000256" key="1">
    <source>
        <dbReference type="SAM" id="MobiDB-lite"/>
    </source>
</evidence>
<organism evidence="2 3">
    <name type="scientific">Austropuccinia psidii MF-1</name>
    <dbReference type="NCBI Taxonomy" id="1389203"/>
    <lineage>
        <taxon>Eukaryota</taxon>
        <taxon>Fungi</taxon>
        <taxon>Dikarya</taxon>
        <taxon>Basidiomycota</taxon>
        <taxon>Pucciniomycotina</taxon>
        <taxon>Pucciniomycetes</taxon>
        <taxon>Pucciniales</taxon>
        <taxon>Sphaerophragmiaceae</taxon>
        <taxon>Austropuccinia</taxon>
    </lineage>
</organism>
<protein>
    <submittedName>
        <fullName evidence="2">Uncharacterized protein</fullName>
    </submittedName>
</protein>
<feature type="region of interest" description="Disordered" evidence="1">
    <location>
        <begin position="1"/>
        <end position="39"/>
    </location>
</feature>
<accession>A0A9Q3PAX0</accession>
<sequence>MGRDPWSTVRRPIRPFLNKSNEAKRGKPSSPKPQLDPPEPILAINFMDTKMAIEPVGPKFGHGAPWTIFPTMASGNHQRPPNQLRVMHIWYYIPLCTIFAPKFNGDVFRTKLDNFKSRSQNPPPISKEDSLTHQSRNPWRKSEDHSTIPITFPSRSWVGNFVQDHYKGMLRGNTIVQEVFKASSISTLLGQLNCSMKASINQPVCPWPNWANSICHCVNSITQFNFKMGRTVLAHFRQYSR</sequence>
<feature type="compositionally biased region" description="Pro residues" evidence="1">
    <location>
        <begin position="30"/>
        <end position="39"/>
    </location>
</feature>
<evidence type="ECO:0000313" key="2">
    <source>
        <dbReference type="EMBL" id="MBW0553026.1"/>
    </source>
</evidence>
<dbReference type="Proteomes" id="UP000765509">
    <property type="component" value="Unassembled WGS sequence"/>
</dbReference>
<comment type="caution">
    <text evidence="2">The sequence shown here is derived from an EMBL/GenBank/DDBJ whole genome shotgun (WGS) entry which is preliminary data.</text>
</comment>